<dbReference type="InterPro" id="IPR036188">
    <property type="entry name" value="FAD/NAD-bd_sf"/>
</dbReference>
<dbReference type="GO" id="GO:0071949">
    <property type="term" value="F:FAD binding"/>
    <property type="evidence" value="ECO:0007669"/>
    <property type="project" value="InterPro"/>
</dbReference>
<sequence>MQRLHIAIAGCGPAGLATALLLHRDGHHVTLFERFDTPRPVGSGLMIQPTGFAVLRELGLADALIDHGARVDRLHGEAGNSGRIVLDVRYAALGKRAGFGVGVHRATLFTLLHRAVAAEGITVETGCAVTGSELSAGDRRHLTLEGGRRIGPFDLIVDALGTRTPLAPPCGKALSYGALWGTLDWPMDAGFDPGTLEQRYWRASKMVGVLPIGRFPGETRQQAALFWSLRADRLAEWRTAGLEHWKAEVSALWPATRALLDQIGSAEQLTFAHYAHRTLSTPAETGMIHIGDAWHSASPQLGQGANMALLDAYALALALRGSTDVANALGKAVAMRRRHVRLYQALTALFTPVYQSDSRVIPFIRDRIVGPVSKLWPAPGIQAATVSGLIGNPLKPLFGMAPAHRP</sequence>
<organism evidence="5 6">
    <name type="scientific">Sphingomonas sanguinis</name>
    <dbReference type="NCBI Taxonomy" id="33051"/>
    <lineage>
        <taxon>Bacteria</taxon>
        <taxon>Pseudomonadati</taxon>
        <taxon>Pseudomonadota</taxon>
        <taxon>Alphaproteobacteria</taxon>
        <taxon>Sphingomonadales</taxon>
        <taxon>Sphingomonadaceae</taxon>
        <taxon>Sphingomonas</taxon>
    </lineage>
</organism>
<evidence type="ECO:0000259" key="3">
    <source>
        <dbReference type="Pfam" id="PF01494"/>
    </source>
</evidence>
<keyword evidence="7" id="KW-1185">Reference proteome</keyword>
<evidence type="ECO:0000313" key="7">
    <source>
        <dbReference type="Proteomes" id="UP000557656"/>
    </source>
</evidence>
<evidence type="ECO:0000256" key="1">
    <source>
        <dbReference type="ARBA" id="ARBA00023002"/>
    </source>
</evidence>
<dbReference type="RefSeq" id="WP_061778774.1">
    <property type="nucleotide sequence ID" value="NZ_JABEOV010000010.1"/>
</dbReference>
<dbReference type="AlphaFoldDB" id="A0A7Y7QV32"/>
<dbReference type="Proteomes" id="UP000557656">
    <property type="component" value="Unassembled WGS sequence"/>
</dbReference>
<dbReference type="PANTHER" id="PTHR13789:SF309">
    <property type="entry name" value="PUTATIVE (AFU_ORTHOLOGUE AFUA_6G14510)-RELATED"/>
    <property type="match status" value="1"/>
</dbReference>
<dbReference type="GeneID" id="78484720"/>
<dbReference type="PANTHER" id="PTHR13789">
    <property type="entry name" value="MONOOXYGENASE"/>
    <property type="match status" value="1"/>
</dbReference>
<keyword evidence="2 5" id="KW-0503">Monooxygenase</keyword>
<dbReference type="EMBL" id="JABEOV010000010">
    <property type="protein sequence ID" value="NNG53112.1"/>
    <property type="molecule type" value="Genomic_DNA"/>
</dbReference>
<protein>
    <submittedName>
        <fullName evidence="5">FAD-dependent monooxygenase</fullName>
    </submittedName>
</protein>
<gene>
    <name evidence="4" type="ORF">HKX05_07090</name>
    <name evidence="5" type="ORF">HLV41_06075</name>
</gene>
<evidence type="ECO:0000313" key="5">
    <source>
        <dbReference type="EMBL" id="NVP30603.1"/>
    </source>
</evidence>
<dbReference type="Pfam" id="PF01494">
    <property type="entry name" value="FAD_binding_3"/>
    <property type="match status" value="1"/>
</dbReference>
<dbReference type="GO" id="GO:0004497">
    <property type="term" value="F:monooxygenase activity"/>
    <property type="evidence" value="ECO:0007669"/>
    <property type="project" value="UniProtKB-KW"/>
</dbReference>
<reference evidence="6 7" key="1">
    <citation type="submission" date="2020-05" db="EMBL/GenBank/DDBJ databases">
        <title>Draft Genome Sequences of Sphingomonas sp. Isolated from the International Space Station.</title>
        <authorList>
            <person name="Bijlani S."/>
            <person name="Singh N.K."/>
            <person name="Mason C.E."/>
            <person name="Wang C.C."/>
            <person name="Venkateswaran K."/>
        </authorList>
    </citation>
    <scope>NUCLEOTIDE SEQUENCE [LARGE SCALE GENOMIC DNA]</scope>
    <source>
        <strain evidence="4 7">IIF7SW-B5</strain>
        <strain evidence="5">ISS-IIF7SWP</strain>
    </source>
</reference>
<evidence type="ECO:0000313" key="6">
    <source>
        <dbReference type="Proteomes" id="UP000531581"/>
    </source>
</evidence>
<evidence type="ECO:0000256" key="2">
    <source>
        <dbReference type="ARBA" id="ARBA00023033"/>
    </source>
</evidence>
<proteinExistence type="predicted"/>
<dbReference type="InterPro" id="IPR050493">
    <property type="entry name" value="FAD-dep_Monooxygenase_BioMet"/>
</dbReference>
<comment type="caution">
    <text evidence="5">The sequence shown here is derived from an EMBL/GenBank/DDBJ whole genome shotgun (WGS) entry which is preliminary data.</text>
</comment>
<dbReference type="PRINTS" id="PR00420">
    <property type="entry name" value="RNGMNOXGNASE"/>
</dbReference>
<dbReference type="Proteomes" id="UP000531581">
    <property type="component" value="Unassembled WGS sequence"/>
</dbReference>
<dbReference type="EMBL" id="JABYQV010000004">
    <property type="protein sequence ID" value="NVP30603.1"/>
    <property type="molecule type" value="Genomic_DNA"/>
</dbReference>
<dbReference type="SUPFAM" id="SSF51905">
    <property type="entry name" value="FAD/NAD(P)-binding domain"/>
    <property type="match status" value="1"/>
</dbReference>
<keyword evidence="1" id="KW-0560">Oxidoreductase</keyword>
<evidence type="ECO:0000313" key="4">
    <source>
        <dbReference type="EMBL" id="NNG53112.1"/>
    </source>
</evidence>
<dbReference type="Gene3D" id="3.50.50.60">
    <property type="entry name" value="FAD/NAD(P)-binding domain"/>
    <property type="match status" value="1"/>
</dbReference>
<accession>A0A7Y7QV32</accession>
<dbReference type="InterPro" id="IPR002938">
    <property type="entry name" value="FAD-bd"/>
</dbReference>
<name>A0A7Y7QV32_9SPHN</name>
<feature type="domain" description="FAD-binding" evidence="3">
    <location>
        <begin position="5"/>
        <end position="319"/>
    </location>
</feature>